<sequence>MCTSLSDSLQASMAAVDLNALHAKQLPPHVVHVKYDSYPHTGSAACGGGWRPIACVCMWSTFYKIKDDIDSVTSREWAVRSDSCLLNRCPEEASTSTLFVQTTLL</sequence>
<keyword evidence="2" id="KW-1185">Reference proteome</keyword>
<organism evidence="1 2">
    <name type="scientific">Danaus chrysippus</name>
    <name type="common">African queen</name>
    <dbReference type="NCBI Taxonomy" id="151541"/>
    <lineage>
        <taxon>Eukaryota</taxon>
        <taxon>Metazoa</taxon>
        <taxon>Ecdysozoa</taxon>
        <taxon>Arthropoda</taxon>
        <taxon>Hexapoda</taxon>
        <taxon>Insecta</taxon>
        <taxon>Pterygota</taxon>
        <taxon>Neoptera</taxon>
        <taxon>Endopterygota</taxon>
        <taxon>Lepidoptera</taxon>
        <taxon>Glossata</taxon>
        <taxon>Ditrysia</taxon>
        <taxon>Papilionoidea</taxon>
        <taxon>Nymphalidae</taxon>
        <taxon>Danainae</taxon>
        <taxon>Danaini</taxon>
        <taxon>Danaina</taxon>
        <taxon>Danaus</taxon>
        <taxon>Anosia</taxon>
    </lineage>
</organism>
<name>A0A8J2VY47_9NEOP</name>
<evidence type="ECO:0000313" key="1">
    <source>
        <dbReference type="EMBL" id="CAG9563108.1"/>
    </source>
</evidence>
<proteinExistence type="predicted"/>
<comment type="caution">
    <text evidence="1">The sequence shown here is derived from an EMBL/GenBank/DDBJ whole genome shotgun (WGS) entry which is preliminary data.</text>
</comment>
<gene>
    <name evidence="1" type="ORF">DCHRY22_LOCUS4330</name>
</gene>
<dbReference type="Proteomes" id="UP000789524">
    <property type="component" value="Unassembled WGS sequence"/>
</dbReference>
<dbReference type="AlphaFoldDB" id="A0A8J2VY47"/>
<accession>A0A8J2VY47</accession>
<evidence type="ECO:0000313" key="2">
    <source>
        <dbReference type="Proteomes" id="UP000789524"/>
    </source>
</evidence>
<dbReference type="OrthoDB" id="442731at2759"/>
<protein>
    <submittedName>
        <fullName evidence="1">(African queen) hypothetical protein</fullName>
    </submittedName>
</protein>
<dbReference type="EMBL" id="CAKASE010000049">
    <property type="protein sequence ID" value="CAG9563108.1"/>
    <property type="molecule type" value="Genomic_DNA"/>
</dbReference>
<reference evidence="1" key="1">
    <citation type="submission" date="2021-09" db="EMBL/GenBank/DDBJ databases">
        <authorList>
            <person name="Martin H S."/>
        </authorList>
    </citation>
    <scope>NUCLEOTIDE SEQUENCE</scope>
</reference>